<sequence length="216" mass="24122">MGQKFPEITETLKKFILNQKLYFVASAPLGRSGRVNVSPKGYDTLRLVSSKRLYDVDLIGSGIETVSHVKENGRITLMWISFDKLPEIVRPKPKSIPGVRAAIIVDVAMTGSSCGYTVPFYEFEGERTVLLDKADKATESGLIKYQIENNMWSQDNLVGLESRVPETFLWYLKRYFMPSVEGITLATERAGWMLAGATLAGLIMPQIGRITVILLN</sequence>
<dbReference type="EMBL" id="KQ965787">
    <property type="protein sequence ID" value="KXS12564.1"/>
    <property type="molecule type" value="Genomic_DNA"/>
</dbReference>
<name>A0A139A770_GONPJ</name>
<dbReference type="Gene3D" id="2.30.110.10">
    <property type="entry name" value="Electron Transport, Fmn-binding Protein, Chain A"/>
    <property type="match status" value="1"/>
</dbReference>
<evidence type="ECO:0000313" key="2">
    <source>
        <dbReference type="Proteomes" id="UP000070544"/>
    </source>
</evidence>
<dbReference type="PANTHER" id="PTHR39336">
    <property type="entry name" value="PYRIDOXAMINE PHOSPHATE OXIDASE FAMILY PROTEIN (AFU_ORTHOLOGUE AFUA_6G11440)"/>
    <property type="match status" value="1"/>
</dbReference>
<dbReference type="STRING" id="1344416.A0A139A770"/>
<gene>
    <name evidence="1" type="ORF">M427DRAFT_137258</name>
</gene>
<dbReference type="InterPro" id="IPR012349">
    <property type="entry name" value="Split_barrel_FMN-bd"/>
</dbReference>
<protein>
    <recommendedName>
        <fullName evidence="3">Pyridoxamine 5'-phosphate oxidase putative domain-containing protein</fullName>
    </recommendedName>
</protein>
<reference evidence="1 2" key="1">
    <citation type="journal article" date="2015" name="Genome Biol. Evol.">
        <title>Phylogenomic analyses indicate that early fungi evolved digesting cell walls of algal ancestors of land plants.</title>
        <authorList>
            <person name="Chang Y."/>
            <person name="Wang S."/>
            <person name="Sekimoto S."/>
            <person name="Aerts A.L."/>
            <person name="Choi C."/>
            <person name="Clum A."/>
            <person name="LaButti K.M."/>
            <person name="Lindquist E.A."/>
            <person name="Yee Ngan C."/>
            <person name="Ohm R.A."/>
            <person name="Salamov A.A."/>
            <person name="Grigoriev I.V."/>
            <person name="Spatafora J.W."/>
            <person name="Berbee M.L."/>
        </authorList>
    </citation>
    <scope>NUCLEOTIDE SEQUENCE [LARGE SCALE GENOMIC DNA]</scope>
    <source>
        <strain evidence="1 2">JEL478</strain>
    </source>
</reference>
<proteinExistence type="predicted"/>
<dbReference type="Proteomes" id="UP000070544">
    <property type="component" value="Unassembled WGS sequence"/>
</dbReference>
<keyword evidence="2" id="KW-1185">Reference proteome</keyword>
<dbReference type="PANTHER" id="PTHR39336:SF1">
    <property type="entry name" value="PYRIDOXAMINE PHOSPHATE OXIDASE FAMILY PROTEIN (AFU_ORTHOLOGUE AFUA_6G11440)"/>
    <property type="match status" value="1"/>
</dbReference>
<organism evidence="1 2">
    <name type="scientific">Gonapodya prolifera (strain JEL478)</name>
    <name type="common">Monoblepharis prolifera</name>
    <dbReference type="NCBI Taxonomy" id="1344416"/>
    <lineage>
        <taxon>Eukaryota</taxon>
        <taxon>Fungi</taxon>
        <taxon>Fungi incertae sedis</taxon>
        <taxon>Chytridiomycota</taxon>
        <taxon>Chytridiomycota incertae sedis</taxon>
        <taxon>Monoblepharidomycetes</taxon>
        <taxon>Monoblepharidales</taxon>
        <taxon>Gonapodyaceae</taxon>
        <taxon>Gonapodya</taxon>
    </lineage>
</organism>
<evidence type="ECO:0008006" key="3">
    <source>
        <dbReference type="Google" id="ProtNLM"/>
    </source>
</evidence>
<evidence type="ECO:0000313" key="1">
    <source>
        <dbReference type="EMBL" id="KXS12564.1"/>
    </source>
</evidence>
<dbReference type="AlphaFoldDB" id="A0A139A770"/>
<dbReference type="OrthoDB" id="539398at2759"/>
<accession>A0A139A770</accession>